<comment type="caution">
    <text evidence="2">The sequence shown here is derived from an EMBL/GenBank/DDBJ whole genome shotgun (WGS) entry which is preliminary data.</text>
</comment>
<evidence type="ECO:0000256" key="1">
    <source>
        <dbReference type="SAM" id="MobiDB-lite"/>
    </source>
</evidence>
<dbReference type="Proteomes" id="UP000327468">
    <property type="component" value="Chromosome 18"/>
</dbReference>
<evidence type="ECO:0000313" key="3">
    <source>
        <dbReference type="Proteomes" id="UP000327468"/>
    </source>
</evidence>
<feature type="region of interest" description="Disordered" evidence="1">
    <location>
        <begin position="51"/>
        <end position="73"/>
    </location>
</feature>
<sequence>MLREGQQGLTTPCCVVDCDGDVGEQRSAHTHCQENTRCPDRWGQNVKRQGALLPRPHAPPTCPTSCPALSTPE</sequence>
<proteinExistence type="predicted"/>
<dbReference type="EMBL" id="VFJC01000019">
    <property type="protein sequence ID" value="KAB5541884.1"/>
    <property type="molecule type" value="Genomic_DNA"/>
</dbReference>
<organism evidence="2 3">
    <name type="scientific">Pangasianodon hypophthalmus</name>
    <name type="common">Striped catfish</name>
    <name type="synonym">Helicophagus hypophthalmus</name>
    <dbReference type="NCBI Taxonomy" id="310915"/>
    <lineage>
        <taxon>Eukaryota</taxon>
        <taxon>Metazoa</taxon>
        <taxon>Chordata</taxon>
        <taxon>Craniata</taxon>
        <taxon>Vertebrata</taxon>
        <taxon>Euteleostomi</taxon>
        <taxon>Actinopterygii</taxon>
        <taxon>Neopterygii</taxon>
        <taxon>Teleostei</taxon>
        <taxon>Ostariophysi</taxon>
        <taxon>Siluriformes</taxon>
        <taxon>Pangasiidae</taxon>
        <taxon>Pangasianodon</taxon>
    </lineage>
</organism>
<dbReference type="AlphaFoldDB" id="A0A5N5LGF5"/>
<gene>
    <name evidence="2" type="ORF">PHYPO_G00085090</name>
</gene>
<name>A0A5N5LGF5_PANHP</name>
<evidence type="ECO:0000313" key="2">
    <source>
        <dbReference type="EMBL" id="KAB5541884.1"/>
    </source>
</evidence>
<keyword evidence="3" id="KW-1185">Reference proteome</keyword>
<feature type="compositionally biased region" description="Polar residues" evidence="1">
    <location>
        <begin position="63"/>
        <end position="73"/>
    </location>
</feature>
<accession>A0A5N5LGF5</accession>
<reference evidence="2 3" key="1">
    <citation type="submission" date="2019-06" db="EMBL/GenBank/DDBJ databases">
        <title>A chromosome-scale genome assembly of the striped catfish, Pangasianodon hypophthalmus.</title>
        <authorList>
            <person name="Wen M."/>
            <person name="Zahm M."/>
            <person name="Roques C."/>
            <person name="Cabau C."/>
            <person name="Klopp C."/>
            <person name="Donnadieu C."/>
            <person name="Jouanno E."/>
            <person name="Avarre J.-C."/>
            <person name="Campet M."/>
            <person name="Ha T.T.T."/>
            <person name="Dugue R."/>
            <person name="Lampietro C."/>
            <person name="Louis A."/>
            <person name="Herpin A."/>
            <person name="Echchiki A."/>
            <person name="Berthelot C."/>
            <person name="Parey E."/>
            <person name="Roest-Crollius H."/>
            <person name="Braasch I."/>
            <person name="Postlethwait J."/>
            <person name="Bobe J."/>
            <person name="Montfort J."/>
            <person name="Bouchez O."/>
            <person name="Begum T."/>
            <person name="Schartl M."/>
            <person name="Guiguen Y."/>
        </authorList>
    </citation>
    <scope>NUCLEOTIDE SEQUENCE [LARGE SCALE GENOMIC DNA]</scope>
    <source>
        <strain evidence="2 3">Indonesia</strain>
        <tissue evidence="2">Blood</tissue>
    </source>
</reference>
<protein>
    <submittedName>
        <fullName evidence="2">Uncharacterized protein</fullName>
    </submittedName>
</protein>